<organism evidence="2 3">
    <name type="scientific">Nannochloropsis gaditana</name>
    <dbReference type="NCBI Taxonomy" id="72520"/>
    <lineage>
        <taxon>Eukaryota</taxon>
        <taxon>Sar</taxon>
        <taxon>Stramenopiles</taxon>
        <taxon>Ochrophyta</taxon>
        <taxon>Eustigmatophyceae</taxon>
        <taxon>Eustigmatales</taxon>
        <taxon>Monodopsidaceae</taxon>
        <taxon>Nannochloropsis</taxon>
    </lineage>
</organism>
<reference evidence="2 3" key="1">
    <citation type="journal article" date="2014" name="Mol. Plant">
        <title>Chromosome Scale Genome Assembly and Transcriptome Profiling of Nannochloropsis gaditana in Nitrogen Depletion.</title>
        <authorList>
            <person name="Corteggiani Carpinelli E."/>
            <person name="Telatin A."/>
            <person name="Vitulo N."/>
            <person name="Forcato C."/>
            <person name="D'Angelo M."/>
            <person name="Schiavon R."/>
            <person name="Vezzi A."/>
            <person name="Giacometti G.M."/>
            <person name="Morosinotto T."/>
            <person name="Valle G."/>
        </authorList>
    </citation>
    <scope>NUCLEOTIDE SEQUENCE [LARGE SCALE GENOMIC DNA]</scope>
    <source>
        <strain evidence="2 3">B-31</strain>
    </source>
</reference>
<dbReference type="SUPFAM" id="SSF52833">
    <property type="entry name" value="Thioredoxin-like"/>
    <property type="match status" value="1"/>
</dbReference>
<feature type="signal peptide" evidence="1">
    <location>
        <begin position="1"/>
        <end position="34"/>
    </location>
</feature>
<comment type="caution">
    <text evidence="2">The sequence shown here is derived from an EMBL/GenBank/DDBJ whole genome shotgun (WGS) entry which is preliminary data.</text>
</comment>
<keyword evidence="1" id="KW-0732">Signal</keyword>
<keyword evidence="2" id="KW-0808">Transferase</keyword>
<name>W7U6W7_9STRA</name>
<gene>
    <name evidence="2" type="ORF">Naga_100009g7</name>
</gene>
<evidence type="ECO:0000313" key="3">
    <source>
        <dbReference type="Proteomes" id="UP000019335"/>
    </source>
</evidence>
<feature type="chain" id="PRO_5004904225" evidence="1">
    <location>
        <begin position="35"/>
        <end position="295"/>
    </location>
</feature>
<evidence type="ECO:0000256" key="1">
    <source>
        <dbReference type="SAM" id="SignalP"/>
    </source>
</evidence>
<accession>W7U6W7</accession>
<sequence length="295" mass="32326">MARKEEDTSARRTTQDFSLPLLVLLLSRLPLACTFSTPTSSSAIGINHGDVLKTLNNAATIPLIDRVPTFRFYQGGVCQLQLSGRGGLAECRARLHVAISTLLNNKTSSKQTEREEIHHEENGVSQRCLVADIVEIESLEMLEGMLEKQRVQQSSTAQSVSCGSNLNDDVLLVKFYGRSCKQCVELGPLYDTLPFVYRDKSLRFGRADVTNFPTLVVPPPPPQNFASLDRSQNIEDRLEGCPRCGGGGFVVCTECNGQGHLIRSVDGHTVADVCMTCVGQRKIPCQQCGGKCYLC</sequence>
<dbReference type="AlphaFoldDB" id="W7U6W7"/>
<dbReference type="Proteomes" id="UP000019335">
    <property type="component" value="Chromosome 4"/>
</dbReference>
<dbReference type="InterPro" id="IPR036249">
    <property type="entry name" value="Thioredoxin-like_sf"/>
</dbReference>
<dbReference type="InterPro" id="IPR036410">
    <property type="entry name" value="HSP_DnaJ_Cys-rich_dom_sf"/>
</dbReference>
<proteinExistence type="predicted"/>
<keyword evidence="3" id="KW-1185">Reference proteome</keyword>
<dbReference type="GO" id="GO:0016301">
    <property type="term" value="F:kinase activity"/>
    <property type="evidence" value="ECO:0007669"/>
    <property type="project" value="UniProtKB-KW"/>
</dbReference>
<dbReference type="SUPFAM" id="SSF57938">
    <property type="entry name" value="DnaJ/Hsp40 cysteine-rich domain"/>
    <property type="match status" value="1"/>
</dbReference>
<dbReference type="EMBL" id="AZIL01000279">
    <property type="protein sequence ID" value="EWM28569.1"/>
    <property type="molecule type" value="Genomic_DNA"/>
</dbReference>
<evidence type="ECO:0000313" key="2">
    <source>
        <dbReference type="EMBL" id="EWM28569.1"/>
    </source>
</evidence>
<protein>
    <submittedName>
        <fullName evidence="2">Serine threonine protein kinase</fullName>
    </submittedName>
</protein>
<keyword evidence="2" id="KW-0418">Kinase</keyword>
<dbReference type="OrthoDB" id="10334317at2759"/>